<evidence type="ECO:0000256" key="2">
    <source>
        <dbReference type="SAM" id="SignalP"/>
    </source>
</evidence>
<keyword evidence="5" id="KW-1185">Reference proteome</keyword>
<evidence type="ECO:0000256" key="1">
    <source>
        <dbReference type="ARBA" id="ARBA00022801"/>
    </source>
</evidence>
<dbReference type="CDD" id="cd05483">
    <property type="entry name" value="retropepsin_like_bacteria"/>
    <property type="match status" value="1"/>
</dbReference>
<protein>
    <submittedName>
        <fullName evidence="4">Aspartyl protease family protein</fullName>
    </submittedName>
</protein>
<comment type="caution">
    <text evidence="4">The sequence shown here is derived from an EMBL/GenBank/DDBJ whole genome shotgun (WGS) entry which is preliminary data.</text>
</comment>
<name>A0A840S972_9BURK</name>
<dbReference type="PROSITE" id="PS50175">
    <property type="entry name" value="ASP_PROT_RETROV"/>
    <property type="match status" value="1"/>
</dbReference>
<dbReference type="InterPro" id="IPR011969">
    <property type="entry name" value="Clan_AA_Asp_peptidase_C"/>
</dbReference>
<evidence type="ECO:0000259" key="3">
    <source>
        <dbReference type="PROSITE" id="PS50175"/>
    </source>
</evidence>
<evidence type="ECO:0000313" key="5">
    <source>
        <dbReference type="Proteomes" id="UP000554837"/>
    </source>
</evidence>
<dbReference type="EMBL" id="JACHHO010000007">
    <property type="protein sequence ID" value="MBB5206162.1"/>
    <property type="molecule type" value="Genomic_DNA"/>
</dbReference>
<dbReference type="InterPro" id="IPR021109">
    <property type="entry name" value="Peptidase_aspartic_dom_sf"/>
</dbReference>
<dbReference type="InterPro" id="IPR001995">
    <property type="entry name" value="Peptidase_A2_cat"/>
</dbReference>
<dbReference type="Pfam" id="PF13975">
    <property type="entry name" value="gag-asp_proteas"/>
    <property type="match status" value="1"/>
</dbReference>
<feature type="chain" id="PRO_5032545393" evidence="2">
    <location>
        <begin position="20"/>
        <end position="212"/>
    </location>
</feature>
<dbReference type="Gene3D" id="2.40.70.10">
    <property type="entry name" value="Acid Proteases"/>
    <property type="match status" value="1"/>
</dbReference>
<feature type="signal peptide" evidence="2">
    <location>
        <begin position="1"/>
        <end position="19"/>
    </location>
</feature>
<dbReference type="OrthoDB" id="185963at2"/>
<dbReference type="NCBIfam" id="TIGR02281">
    <property type="entry name" value="clan_AA_DTGA"/>
    <property type="match status" value="1"/>
</dbReference>
<dbReference type="InterPro" id="IPR034122">
    <property type="entry name" value="Retropepsin-like_bacterial"/>
</dbReference>
<accession>A0A840S972</accession>
<evidence type="ECO:0000313" key="4">
    <source>
        <dbReference type="EMBL" id="MBB5206162.1"/>
    </source>
</evidence>
<organism evidence="4 5">
    <name type="scientific">Inhella inkyongensis</name>
    <dbReference type="NCBI Taxonomy" id="392593"/>
    <lineage>
        <taxon>Bacteria</taxon>
        <taxon>Pseudomonadati</taxon>
        <taxon>Pseudomonadota</taxon>
        <taxon>Betaproteobacteria</taxon>
        <taxon>Burkholderiales</taxon>
        <taxon>Sphaerotilaceae</taxon>
        <taxon>Inhella</taxon>
    </lineage>
</organism>
<keyword evidence="2" id="KW-0732">Signal</keyword>
<dbReference type="GO" id="GO:0004190">
    <property type="term" value="F:aspartic-type endopeptidase activity"/>
    <property type="evidence" value="ECO:0007669"/>
    <property type="project" value="InterPro"/>
</dbReference>
<dbReference type="Proteomes" id="UP000554837">
    <property type="component" value="Unassembled WGS sequence"/>
</dbReference>
<dbReference type="GO" id="GO:0006508">
    <property type="term" value="P:proteolysis"/>
    <property type="evidence" value="ECO:0007669"/>
    <property type="project" value="UniProtKB-KW"/>
</dbReference>
<dbReference type="AlphaFoldDB" id="A0A840S972"/>
<keyword evidence="1" id="KW-0378">Hydrolase</keyword>
<gene>
    <name evidence="4" type="ORF">HNQ51_003505</name>
</gene>
<dbReference type="SUPFAM" id="SSF50630">
    <property type="entry name" value="Acid proteases"/>
    <property type="match status" value="1"/>
</dbReference>
<sequence length="212" mass="21939">MKTALRALLFLLAASGSLAAPQVSLNGSLGQSAALLVIDGQVRTVRVGQSVGGVKLLEVGEGRAVVEAEGQRLLLQLGAAPVAQAGGGGRGGRIVLNAGPGGHFMAEGSVNGHAIQFMVDTGATTVALSMADARRMGLKLQNARQIMVGTANGTVPAYLLTLDRVRIGEVEVGGVEATVSSAPMPYALLGNSFLSRFQMKRENDVMTLERRF</sequence>
<dbReference type="RefSeq" id="WP_138856315.1">
    <property type="nucleotide sequence ID" value="NZ_CP040709.1"/>
</dbReference>
<reference evidence="4 5" key="1">
    <citation type="submission" date="2020-08" db="EMBL/GenBank/DDBJ databases">
        <title>Genomic Encyclopedia of Type Strains, Phase IV (KMG-IV): sequencing the most valuable type-strain genomes for metagenomic binning, comparative biology and taxonomic classification.</title>
        <authorList>
            <person name="Goeker M."/>
        </authorList>
    </citation>
    <scope>NUCLEOTIDE SEQUENCE [LARGE SCALE GENOMIC DNA]</scope>
    <source>
        <strain evidence="4 5">DSM 23958</strain>
    </source>
</reference>
<feature type="domain" description="Peptidase A2" evidence="3">
    <location>
        <begin position="115"/>
        <end position="193"/>
    </location>
</feature>
<proteinExistence type="predicted"/>
<keyword evidence="4" id="KW-0645">Protease</keyword>